<feature type="non-terminal residue" evidence="1">
    <location>
        <position position="127"/>
    </location>
</feature>
<dbReference type="EMBL" id="HACG01008948">
    <property type="protein sequence ID" value="CEK55813.1"/>
    <property type="molecule type" value="Transcribed_RNA"/>
</dbReference>
<protein>
    <submittedName>
        <fullName evidence="1">Uncharacterized protein</fullName>
    </submittedName>
</protein>
<dbReference type="InterPro" id="IPR000048">
    <property type="entry name" value="IQ_motif_EF-hand-BS"/>
</dbReference>
<proteinExistence type="predicted"/>
<accession>A0A0B6YHW4</accession>
<organism evidence="1">
    <name type="scientific">Arion vulgaris</name>
    <dbReference type="NCBI Taxonomy" id="1028688"/>
    <lineage>
        <taxon>Eukaryota</taxon>
        <taxon>Metazoa</taxon>
        <taxon>Spiralia</taxon>
        <taxon>Lophotrochozoa</taxon>
        <taxon>Mollusca</taxon>
        <taxon>Gastropoda</taxon>
        <taxon>Heterobranchia</taxon>
        <taxon>Euthyneura</taxon>
        <taxon>Panpulmonata</taxon>
        <taxon>Eupulmonata</taxon>
        <taxon>Stylommatophora</taxon>
        <taxon>Helicina</taxon>
        <taxon>Arionoidea</taxon>
        <taxon>Arionidae</taxon>
        <taxon>Arion</taxon>
    </lineage>
</organism>
<dbReference type="Gene3D" id="1.20.5.190">
    <property type="match status" value="1"/>
</dbReference>
<dbReference type="Pfam" id="PF00612">
    <property type="entry name" value="IQ"/>
    <property type="match status" value="1"/>
</dbReference>
<dbReference type="AlphaFoldDB" id="A0A0B6YHW4"/>
<sequence>PKKTGPSKQEHNQAAVKIQKIVRGWLLRRRLKKLSKKAIWNGSNFYKLAKEYKSMLRRVQVQHGVDKPKTPFTVQDFNEYIDLRKKYGTVFEKRSFGAELELGTLEAFFKECDLYPSRAEIDEAMDV</sequence>
<evidence type="ECO:0000313" key="1">
    <source>
        <dbReference type="EMBL" id="CEK55813.1"/>
    </source>
</evidence>
<dbReference type="CDD" id="cd23767">
    <property type="entry name" value="IQCD"/>
    <property type="match status" value="1"/>
</dbReference>
<dbReference type="PANTHER" id="PTHR35978">
    <property type="entry name" value="IQ DOMAIN-CONTAINING PROTEIN M"/>
    <property type="match status" value="1"/>
</dbReference>
<reference evidence="1" key="1">
    <citation type="submission" date="2014-12" db="EMBL/GenBank/DDBJ databases">
        <title>Insight into the proteome of Arion vulgaris.</title>
        <authorList>
            <person name="Aradska J."/>
            <person name="Bulat T."/>
            <person name="Smidak R."/>
            <person name="Sarate P."/>
            <person name="Gangsoo J."/>
            <person name="Sialana F."/>
            <person name="Bilban M."/>
            <person name="Lubec G."/>
        </authorList>
    </citation>
    <scope>NUCLEOTIDE SEQUENCE</scope>
    <source>
        <tissue evidence="1">Skin</tissue>
    </source>
</reference>
<name>A0A0B6YHW4_9EUPU</name>
<gene>
    <name evidence="1" type="primary">ORF26110</name>
</gene>
<dbReference type="PANTHER" id="PTHR35978:SF1">
    <property type="entry name" value="IQ DOMAIN-CONTAINING PROTEIN M"/>
    <property type="match status" value="1"/>
</dbReference>
<feature type="non-terminal residue" evidence="1">
    <location>
        <position position="1"/>
    </location>
</feature>
<dbReference type="SMART" id="SM00015">
    <property type="entry name" value="IQ"/>
    <property type="match status" value="1"/>
</dbReference>
<dbReference type="PROSITE" id="PS50096">
    <property type="entry name" value="IQ"/>
    <property type="match status" value="1"/>
</dbReference>